<dbReference type="OMA" id="ICEWIEC"/>
<dbReference type="PANTHER" id="PTHR31639">
    <property type="entry name" value="F-BOX PROTEIN-LIKE"/>
    <property type="match status" value="1"/>
</dbReference>
<dbReference type="Gene3D" id="3.80.10.10">
    <property type="entry name" value="Ribonuclease Inhibitor"/>
    <property type="match status" value="1"/>
</dbReference>
<dbReference type="SUPFAM" id="SSF81383">
    <property type="entry name" value="F-box domain"/>
    <property type="match status" value="1"/>
</dbReference>
<gene>
    <name evidence="2" type="ORF">KI387_028787</name>
</gene>
<dbReference type="PANTHER" id="PTHR31639:SF314">
    <property type="entry name" value="OS01G0752100 PROTEIN"/>
    <property type="match status" value="1"/>
</dbReference>
<protein>
    <recommendedName>
        <fullName evidence="1">At1g61320/AtMIF1 LRR domain-containing protein</fullName>
    </recommendedName>
</protein>
<evidence type="ECO:0000313" key="2">
    <source>
        <dbReference type="EMBL" id="KAH9297105.1"/>
    </source>
</evidence>
<dbReference type="Pfam" id="PF23622">
    <property type="entry name" value="LRR_At1g61320_AtMIF1"/>
    <property type="match status" value="1"/>
</dbReference>
<dbReference type="InterPro" id="IPR032675">
    <property type="entry name" value="LRR_dom_sf"/>
</dbReference>
<feature type="non-terminal residue" evidence="2">
    <location>
        <position position="1"/>
    </location>
</feature>
<dbReference type="EMBL" id="JAHRHJ020000010">
    <property type="protein sequence ID" value="KAH9297105.1"/>
    <property type="molecule type" value="Genomic_DNA"/>
</dbReference>
<organism evidence="2 3">
    <name type="scientific">Taxus chinensis</name>
    <name type="common">Chinese yew</name>
    <name type="synonym">Taxus wallichiana var. chinensis</name>
    <dbReference type="NCBI Taxonomy" id="29808"/>
    <lineage>
        <taxon>Eukaryota</taxon>
        <taxon>Viridiplantae</taxon>
        <taxon>Streptophyta</taxon>
        <taxon>Embryophyta</taxon>
        <taxon>Tracheophyta</taxon>
        <taxon>Spermatophyta</taxon>
        <taxon>Pinopsida</taxon>
        <taxon>Pinidae</taxon>
        <taxon>Conifers II</taxon>
        <taxon>Cupressales</taxon>
        <taxon>Taxaceae</taxon>
        <taxon>Taxus</taxon>
    </lineage>
</organism>
<dbReference type="SUPFAM" id="SSF52047">
    <property type="entry name" value="RNI-like"/>
    <property type="match status" value="1"/>
</dbReference>
<sequence>MSMARSSLDELDDNILLIILFNLSELSLRDAVRCTVISKRWRAIFLRLSHLRFTRKNHFLDYYYFWITPRGSLEEAIDNILARHHGPLQRFEFDSQSPLGPHEKDRHRFLPVKFIRGSQRQKICEWIECAGRHRVSELRISAIVKDFEIDIFDVPSTLFGCVSEHLKYLYLRNFVWKEMSMPIDFDGFKCLKTGHLHCVFINEDAIFERFLEQCPNLEKLKISGCDWPCPDELGPGLKNLKISGAVNLKSLSLENLQLTSLTITRSCPRLTSIKFACFKAEAFNLDSQLLSVRKINLAGVRLWNFHSYIRGKRSFACHSIHLLAKFPTIEELIICTFHLQGQGQELVPNEVGPALILPLMQLKKLHINTTASLGEGDVAVACFFLRTAPTLKIMSVKFPLHIDSADRLRFVDQILDLE</sequence>
<dbReference type="Proteomes" id="UP000824469">
    <property type="component" value="Unassembled WGS sequence"/>
</dbReference>
<feature type="domain" description="At1g61320/AtMIF1 LRR" evidence="1">
    <location>
        <begin position="119"/>
        <end position="395"/>
    </location>
</feature>
<proteinExistence type="predicted"/>
<dbReference type="InterPro" id="IPR055357">
    <property type="entry name" value="LRR_At1g61320_AtMIF1"/>
</dbReference>
<reference evidence="2 3" key="1">
    <citation type="journal article" date="2021" name="Nat. Plants">
        <title>The Taxus genome provides insights into paclitaxel biosynthesis.</title>
        <authorList>
            <person name="Xiong X."/>
            <person name="Gou J."/>
            <person name="Liao Q."/>
            <person name="Li Y."/>
            <person name="Zhou Q."/>
            <person name="Bi G."/>
            <person name="Li C."/>
            <person name="Du R."/>
            <person name="Wang X."/>
            <person name="Sun T."/>
            <person name="Guo L."/>
            <person name="Liang H."/>
            <person name="Lu P."/>
            <person name="Wu Y."/>
            <person name="Zhang Z."/>
            <person name="Ro D.K."/>
            <person name="Shang Y."/>
            <person name="Huang S."/>
            <person name="Yan J."/>
        </authorList>
    </citation>
    <scope>NUCLEOTIDE SEQUENCE [LARGE SCALE GENOMIC DNA]</scope>
    <source>
        <strain evidence="2">Ta-2019</strain>
    </source>
</reference>
<evidence type="ECO:0000259" key="1">
    <source>
        <dbReference type="Pfam" id="PF23622"/>
    </source>
</evidence>
<evidence type="ECO:0000313" key="3">
    <source>
        <dbReference type="Proteomes" id="UP000824469"/>
    </source>
</evidence>
<accession>A0AA38CB36</accession>
<dbReference type="AlphaFoldDB" id="A0AA38CB36"/>
<name>A0AA38CB36_TAXCH</name>
<comment type="caution">
    <text evidence="2">The sequence shown here is derived from an EMBL/GenBank/DDBJ whole genome shotgun (WGS) entry which is preliminary data.</text>
</comment>
<dbReference type="InterPro" id="IPR036047">
    <property type="entry name" value="F-box-like_dom_sf"/>
</dbReference>
<keyword evidence="3" id="KW-1185">Reference proteome</keyword>